<dbReference type="SUPFAM" id="SSF54786">
    <property type="entry name" value="YcfA/nrd intein domain"/>
    <property type="match status" value="1"/>
</dbReference>
<dbReference type="EMBL" id="DAAUMU010000079">
    <property type="protein sequence ID" value="HAF1420924.1"/>
    <property type="molecule type" value="Genomic_DNA"/>
</dbReference>
<dbReference type="EMBL" id="DAAUOA010000072">
    <property type="protein sequence ID" value="HAF2207238.1"/>
    <property type="molecule type" value="Genomic_DNA"/>
</dbReference>
<accession>A0A742LMA6</accession>
<organism evidence="2">
    <name type="scientific">Salmonella enterica</name>
    <name type="common">Salmonella choleraesuis</name>
    <dbReference type="NCBI Taxonomy" id="28901"/>
    <lineage>
        <taxon>Bacteria</taxon>
        <taxon>Pseudomonadati</taxon>
        <taxon>Pseudomonadota</taxon>
        <taxon>Gammaproteobacteria</taxon>
        <taxon>Enterobacterales</taxon>
        <taxon>Enterobacteriaceae</taxon>
        <taxon>Salmonella</taxon>
    </lineage>
</organism>
<evidence type="ECO:0000256" key="1">
    <source>
        <dbReference type="ARBA" id="ARBA00007059"/>
    </source>
</evidence>
<dbReference type="Pfam" id="PF06006">
    <property type="entry name" value="DUF905"/>
    <property type="match status" value="1"/>
</dbReference>
<dbReference type="EMBL" id="DAAUPK010000066">
    <property type="protein sequence ID" value="HAF2572450.1"/>
    <property type="molecule type" value="Genomic_DNA"/>
</dbReference>
<evidence type="ECO:0000313" key="4">
    <source>
        <dbReference type="EMBL" id="HAF2572450.1"/>
    </source>
</evidence>
<evidence type="ECO:0000313" key="3">
    <source>
        <dbReference type="EMBL" id="HAF2207238.1"/>
    </source>
</evidence>
<dbReference type="InterPro" id="IPR009253">
    <property type="entry name" value="DUF905"/>
</dbReference>
<reference evidence="2" key="2">
    <citation type="submission" date="2020-02" db="EMBL/GenBank/DDBJ databases">
        <authorList>
            <consortium name="NCBI Pathogen Detection Project"/>
        </authorList>
    </citation>
    <scope>NUCLEOTIDE SEQUENCE</scope>
    <source>
        <strain evidence="4">MA.05/00002289</strain>
        <strain evidence="3">MA.CK_01/00000941</strain>
        <strain evidence="2">MA.CK_95/00012903</strain>
    </source>
</reference>
<proteinExistence type="inferred from homology"/>
<dbReference type="InterPro" id="IPR038612">
    <property type="entry name" value="YkfF-like_sf"/>
</dbReference>
<sequence>MPESTVLPEGTFTREQATAVADAYTNIAIEDDQGTHFRLVIRDTDGILIWRDRNFAPGAGVILNRCIASGGIRKPSA</sequence>
<reference evidence="2" key="1">
    <citation type="journal article" date="2018" name="Genome Biol.">
        <title>SKESA: strategic k-mer extension for scrupulous assemblies.</title>
        <authorList>
            <person name="Souvorov A."/>
            <person name="Agarwala R."/>
            <person name="Lipman D.J."/>
        </authorList>
    </citation>
    <scope>NUCLEOTIDE SEQUENCE</scope>
    <source>
        <strain evidence="4">MA.05/00002289</strain>
        <strain evidence="3">MA.CK_01/00000941</strain>
        <strain evidence="2">MA.CK_95/00012903</strain>
    </source>
</reference>
<protein>
    <submittedName>
        <fullName evidence="2">DUF905 domain-containing protein</fullName>
    </submittedName>
</protein>
<gene>
    <name evidence="3" type="ORF">G8N85_005366</name>
    <name evidence="2" type="ORF">G9B68_005475</name>
    <name evidence="4" type="ORF">G9E70_005493</name>
</gene>
<dbReference type="AlphaFoldDB" id="A0A742LMA6"/>
<comment type="similarity">
    <text evidence="1">Belongs to the UPF0401 family.</text>
</comment>
<comment type="caution">
    <text evidence="2">The sequence shown here is derived from an EMBL/GenBank/DDBJ whole genome shotgun (WGS) entry which is preliminary data.</text>
</comment>
<name>A0A742LMA6_SALER</name>
<dbReference type="Gene3D" id="3.30.160.130">
    <property type="entry name" value="ykff protein like domains"/>
    <property type="match status" value="1"/>
</dbReference>
<evidence type="ECO:0000313" key="2">
    <source>
        <dbReference type="EMBL" id="HAF1420924.1"/>
    </source>
</evidence>